<dbReference type="GO" id="GO:0004601">
    <property type="term" value="F:peroxidase activity"/>
    <property type="evidence" value="ECO:0007669"/>
    <property type="project" value="InterPro"/>
</dbReference>
<sequence length="583" mass="63941">MTRTSQGTEVGDLPVPRSGEAEVPPTASELPRVLTNLRHGDHVAGDDVSSVDPTSRAEDSIEWARVKRTSTPFRYMFDDLQDIYPEAHLPIEPAAAVVASLKALGTAMVEQPGDAATADSTIPPILTYWGQFVDHDLTANTDRNDDVSITDLPLEPLQPEKVERDLRNLREPRLNLDSVYGNGPQFSGQPDQVPYDGDRLRIGRTTAAHPPGNVAIKADDAHDLYRVAQKAQIGDGRNDENLVIAQLHLSFLKFHNAVLDWFAANPDHKVTGDGSFARARQLVEWHYQWITVHDFLERIADSTVVDDVLNSDEHLFKVDKDTPTDEVFMPLEFSIAAYRFGHSMVRGAYDWNENFGFPGDRSPSSSFALLFRFTGNGGFFGNPTLPDNWPAQFERLTGSAATPPGAVEPTPPRFARKIDTHLAPPLADLSNEGSTETADRIKRILRRLAVRNLLRGYRLAIPTGQAVARSLGIPPLTRAQLLSAQDGQAPSPVDDALVDGAFLESTPLWFYVLREAEVIGDGERLGPVGSRIVAETIIGQLRADPTSFLNQGWNPTLGVSTGPGSDDVVDSIITFLRFAGMHP</sequence>
<dbReference type="PANTHER" id="PTHR11475:SF4">
    <property type="entry name" value="CHORION PEROXIDASE"/>
    <property type="match status" value="1"/>
</dbReference>
<dbReference type="KEGG" id="mmar:MODMU_2503"/>
<dbReference type="GO" id="GO:0005576">
    <property type="term" value="C:extracellular region"/>
    <property type="evidence" value="ECO:0007669"/>
    <property type="project" value="UniProtKB-SubCell"/>
</dbReference>
<dbReference type="Pfam" id="PF03098">
    <property type="entry name" value="An_peroxidase"/>
    <property type="match status" value="1"/>
</dbReference>
<dbReference type="SUPFAM" id="SSF48113">
    <property type="entry name" value="Heme-dependent peroxidases"/>
    <property type="match status" value="1"/>
</dbReference>
<dbReference type="GO" id="GO:0006979">
    <property type="term" value="P:response to oxidative stress"/>
    <property type="evidence" value="ECO:0007669"/>
    <property type="project" value="InterPro"/>
</dbReference>
<keyword evidence="6" id="KW-1185">Reference proteome</keyword>
<protein>
    <recommendedName>
        <fullName evidence="7">Heme peroxidase</fullName>
    </recommendedName>
</protein>
<name>I4EX19_MODI5</name>
<proteinExistence type="predicted"/>
<feature type="region of interest" description="Disordered" evidence="4">
    <location>
        <begin position="1"/>
        <end position="31"/>
    </location>
</feature>
<feature type="region of interest" description="Disordered" evidence="4">
    <location>
        <begin position="39"/>
        <end position="58"/>
    </location>
</feature>
<dbReference type="PATRIC" id="fig|477641.3.peg.2382"/>
<dbReference type="Gene3D" id="1.10.640.10">
    <property type="entry name" value="Haem peroxidase domain superfamily, animal type"/>
    <property type="match status" value="1"/>
</dbReference>
<evidence type="ECO:0000313" key="6">
    <source>
        <dbReference type="Proteomes" id="UP000006461"/>
    </source>
</evidence>
<keyword evidence="3" id="KW-0325">Glycoprotein</keyword>
<dbReference type="GO" id="GO:0020037">
    <property type="term" value="F:heme binding"/>
    <property type="evidence" value="ECO:0007669"/>
    <property type="project" value="InterPro"/>
</dbReference>
<dbReference type="InterPro" id="IPR037120">
    <property type="entry name" value="Haem_peroxidase_sf_animal"/>
</dbReference>
<dbReference type="PANTHER" id="PTHR11475">
    <property type="entry name" value="OXIDASE/PEROXIDASE"/>
    <property type="match status" value="1"/>
</dbReference>
<evidence type="ECO:0000256" key="4">
    <source>
        <dbReference type="SAM" id="MobiDB-lite"/>
    </source>
</evidence>
<evidence type="ECO:0000256" key="2">
    <source>
        <dbReference type="ARBA" id="ARBA00022525"/>
    </source>
</evidence>
<dbReference type="InterPro" id="IPR010255">
    <property type="entry name" value="Haem_peroxidase_sf"/>
</dbReference>
<comment type="subcellular location">
    <subcellularLocation>
        <location evidence="1">Secreted</location>
    </subcellularLocation>
</comment>
<dbReference type="HOGENOM" id="CLU_027852_0_0_11"/>
<evidence type="ECO:0008006" key="7">
    <source>
        <dbReference type="Google" id="ProtNLM"/>
    </source>
</evidence>
<dbReference type="Proteomes" id="UP000006461">
    <property type="component" value="Chromosome"/>
</dbReference>
<keyword evidence="2" id="KW-0964">Secreted</keyword>
<dbReference type="InterPro" id="IPR019791">
    <property type="entry name" value="Haem_peroxidase_animal"/>
</dbReference>
<dbReference type="OMA" id="TPLWFYV"/>
<reference evidence="5 6" key="1">
    <citation type="journal article" date="2012" name="J. Bacteriol.">
        <title>Genome Sequence of Radiation-Resistant Modestobacter marinus Strain BC501, a Representative Actinobacterium That Thrives on Calcareous Stone Surfaces.</title>
        <authorList>
            <person name="Normand P."/>
            <person name="Gury J."/>
            <person name="Pujic P."/>
            <person name="Chouaia B."/>
            <person name="Crotti E."/>
            <person name="Brusetti L."/>
            <person name="Daffonchio D."/>
            <person name="Vacherie B."/>
            <person name="Barbe V."/>
            <person name="Medigue C."/>
            <person name="Calteau A."/>
            <person name="Ghodhbane-Gtari F."/>
            <person name="Essoussi I."/>
            <person name="Nouioui I."/>
            <person name="Abbassi-Ghozzi I."/>
            <person name="Gtari M."/>
        </authorList>
    </citation>
    <scope>NUCLEOTIDE SEQUENCE [LARGE SCALE GENOMIC DNA]</scope>
    <source>
        <strain evidence="6">BC 501</strain>
    </source>
</reference>
<dbReference type="AlphaFoldDB" id="I4EX19"/>
<gene>
    <name evidence="5" type="ordered locus">MODMU_2503</name>
</gene>
<dbReference type="EMBL" id="FO203431">
    <property type="protein sequence ID" value="CCH87932.1"/>
    <property type="molecule type" value="Genomic_DNA"/>
</dbReference>
<evidence type="ECO:0000256" key="1">
    <source>
        <dbReference type="ARBA" id="ARBA00004613"/>
    </source>
</evidence>
<dbReference type="STRING" id="477641.MODMU_2503"/>
<dbReference type="eggNOG" id="ENOG502Z7JE">
    <property type="taxonomic scope" value="Bacteria"/>
</dbReference>
<accession>I4EX19</accession>
<organism evidence="5 6">
    <name type="scientific">Modestobacter italicus (strain DSM 44449 / CECT 9708 / BC 501)</name>
    <dbReference type="NCBI Taxonomy" id="2732864"/>
    <lineage>
        <taxon>Bacteria</taxon>
        <taxon>Bacillati</taxon>
        <taxon>Actinomycetota</taxon>
        <taxon>Actinomycetes</taxon>
        <taxon>Geodermatophilales</taxon>
        <taxon>Geodermatophilaceae</taxon>
        <taxon>Modestobacter</taxon>
    </lineage>
</organism>
<dbReference type="CDD" id="cd09819">
    <property type="entry name" value="An_peroxidase_bacterial_1"/>
    <property type="match status" value="1"/>
</dbReference>
<evidence type="ECO:0000313" key="5">
    <source>
        <dbReference type="EMBL" id="CCH87932.1"/>
    </source>
</evidence>
<evidence type="ECO:0000256" key="3">
    <source>
        <dbReference type="ARBA" id="ARBA00023180"/>
    </source>
</evidence>
<dbReference type="PROSITE" id="PS50292">
    <property type="entry name" value="PEROXIDASE_3"/>
    <property type="match status" value="1"/>
</dbReference>